<keyword evidence="7 11" id="KW-0862">Zinc</keyword>
<evidence type="ECO:0000256" key="7">
    <source>
        <dbReference type="ARBA" id="ARBA00022833"/>
    </source>
</evidence>
<gene>
    <name evidence="13" type="primary">rseP</name>
    <name evidence="13" type="ORF">EDM02_01050</name>
</gene>
<dbReference type="RefSeq" id="WP_123662370.1">
    <property type="nucleotide sequence ID" value="NZ_RARA01000017.1"/>
</dbReference>
<comment type="similarity">
    <text evidence="3 11">Belongs to the peptidase M50B family.</text>
</comment>
<evidence type="ECO:0000256" key="9">
    <source>
        <dbReference type="ARBA" id="ARBA00023049"/>
    </source>
</evidence>
<dbReference type="NCBIfam" id="TIGR00054">
    <property type="entry name" value="RIP metalloprotease RseP"/>
    <property type="match status" value="1"/>
</dbReference>
<evidence type="ECO:0000256" key="2">
    <source>
        <dbReference type="ARBA" id="ARBA00004141"/>
    </source>
</evidence>
<keyword evidence="9 11" id="KW-0482">Metalloprotease</keyword>
<evidence type="ECO:0000256" key="1">
    <source>
        <dbReference type="ARBA" id="ARBA00001947"/>
    </source>
</evidence>
<name>A0A3N2QD52_9BACT</name>
<organism evidence="13 14">
    <name type="scientific">Candidatus Cardinium hertigii</name>
    <dbReference type="NCBI Taxonomy" id="247481"/>
    <lineage>
        <taxon>Bacteria</taxon>
        <taxon>Pseudomonadati</taxon>
        <taxon>Bacteroidota</taxon>
        <taxon>Cytophagia</taxon>
        <taxon>Cytophagales</taxon>
        <taxon>Amoebophilaceae</taxon>
        <taxon>Candidatus Cardinium</taxon>
    </lineage>
</organism>
<keyword evidence="5 11" id="KW-0812">Transmembrane</keyword>
<comment type="subcellular location">
    <subcellularLocation>
        <location evidence="2">Membrane</location>
        <topology evidence="2">Multi-pass membrane protein</topology>
    </subcellularLocation>
</comment>
<comment type="cofactor">
    <cofactor evidence="1 11">
        <name>Zn(2+)</name>
        <dbReference type="ChEBI" id="CHEBI:29105"/>
    </cofactor>
</comment>
<dbReference type="OrthoDB" id="9782003at2"/>
<evidence type="ECO:0000259" key="12">
    <source>
        <dbReference type="Pfam" id="PF02163"/>
    </source>
</evidence>
<dbReference type="PANTHER" id="PTHR42837">
    <property type="entry name" value="REGULATOR OF SIGMA-E PROTEASE RSEP"/>
    <property type="match status" value="1"/>
</dbReference>
<feature type="transmembrane region" description="Helical" evidence="11">
    <location>
        <begin position="7"/>
        <end position="28"/>
    </location>
</feature>
<accession>A0A3N2QD52</accession>
<keyword evidence="4 13" id="KW-0645">Protease</keyword>
<dbReference type="Pfam" id="PF02163">
    <property type="entry name" value="Peptidase_M50"/>
    <property type="match status" value="1"/>
</dbReference>
<dbReference type="CDD" id="cd06163">
    <property type="entry name" value="S2P-M50_PDZ_RseP-like"/>
    <property type="match status" value="1"/>
</dbReference>
<evidence type="ECO:0000256" key="10">
    <source>
        <dbReference type="ARBA" id="ARBA00023136"/>
    </source>
</evidence>
<keyword evidence="6 11" id="KW-0378">Hydrolase</keyword>
<sequence length="435" mass="48752">MAFLIKTIQFLAGLSIIVGIHELGHLLFAKLFGMRVNSYMIGFPPKIFKIKFGETEYALGSIPLGGAVQIAGMIDESLDSNHLTNPPQPWEFRSKSAWQRLMVILGGIVFNLISGTLIYIGLVYMRGSTYLPKDEVNKYGIIPNTIGMQMGFKEGDKIIKINGKDFEDFNDALSPTLLLREKSYYTIIRDDRELNLSIPEKIIEYLSDNYKTPFIQPIYPCVIRTVVPNSNAYLAGLMEKDQIITLAGKATLHIDQLITVAKTCLGKEVEIVYLRNGIQMATTIKIEQQGLGIVLAQPAYKALKYSFLQSIPIGVKKATTTIQNQCLAIWKLLTGKLSITKSLGGPIRIVQIFSNEFIWDRFLELVALLSIVIGLTNLLPLPVLDGGHALFILYEMLSGRKPSDRFLKITQKWGMVILLLIMLYAFGNDIRKLLK</sequence>
<reference evidence="13 14" key="1">
    <citation type="submission" date="2018-09" db="EMBL/GenBank/DDBJ databases">
        <title>Comparative Genomics of Wolbachia-Cardinium Dual Endosymbiosis in a Plant-Parasitic Nematode.</title>
        <authorList>
            <person name="Brown A.M.V."/>
            <person name="Wasala S.K."/>
            <person name="Howe D.K."/>
            <person name="Peetz A.B."/>
            <person name="Zasada I.A."/>
            <person name="Denver D.R."/>
        </authorList>
    </citation>
    <scope>NUCLEOTIDE SEQUENCE [LARGE SCALE GENOMIC DNA]</scope>
    <source>
        <strain evidence="13 14">Pp_1</strain>
    </source>
</reference>
<dbReference type="InterPro" id="IPR004387">
    <property type="entry name" value="Pept_M50_Zn"/>
</dbReference>
<dbReference type="InterPro" id="IPR008915">
    <property type="entry name" value="Peptidase_M50"/>
</dbReference>
<evidence type="ECO:0000313" key="13">
    <source>
        <dbReference type="EMBL" id="ROT47701.1"/>
    </source>
</evidence>
<feature type="transmembrane region" description="Helical" evidence="11">
    <location>
        <begin position="365"/>
        <end position="393"/>
    </location>
</feature>
<dbReference type="SUPFAM" id="SSF50156">
    <property type="entry name" value="PDZ domain-like"/>
    <property type="match status" value="2"/>
</dbReference>
<dbReference type="Proteomes" id="UP000270927">
    <property type="component" value="Unassembled WGS sequence"/>
</dbReference>
<evidence type="ECO:0000256" key="4">
    <source>
        <dbReference type="ARBA" id="ARBA00022670"/>
    </source>
</evidence>
<dbReference type="GO" id="GO:0046872">
    <property type="term" value="F:metal ion binding"/>
    <property type="evidence" value="ECO:0007669"/>
    <property type="project" value="UniProtKB-KW"/>
</dbReference>
<keyword evidence="11" id="KW-0479">Metal-binding</keyword>
<dbReference type="PANTHER" id="PTHR42837:SF2">
    <property type="entry name" value="MEMBRANE METALLOPROTEASE ARASP2, CHLOROPLASTIC-RELATED"/>
    <property type="match status" value="1"/>
</dbReference>
<dbReference type="EC" id="3.4.24.-" evidence="11"/>
<evidence type="ECO:0000256" key="3">
    <source>
        <dbReference type="ARBA" id="ARBA00007931"/>
    </source>
</evidence>
<keyword evidence="8 11" id="KW-1133">Transmembrane helix</keyword>
<dbReference type="InterPro" id="IPR036034">
    <property type="entry name" value="PDZ_sf"/>
</dbReference>
<evidence type="ECO:0000256" key="8">
    <source>
        <dbReference type="ARBA" id="ARBA00022989"/>
    </source>
</evidence>
<keyword evidence="10 11" id="KW-0472">Membrane</keyword>
<feature type="transmembrane region" description="Helical" evidence="11">
    <location>
        <begin position="413"/>
        <end position="430"/>
    </location>
</feature>
<evidence type="ECO:0000256" key="11">
    <source>
        <dbReference type="RuleBase" id="RU362031"/>
    </source>
</evidence>
<evidence type="ECO:0000256" key="5">
    <source>
        <dbReference type="ARBA" id="ARBA00022692"/>
    </source>
</evidence>
<dbReference type="EMBL" id="RARA01000017">
    <property type="protein sequence ID" value="ROT47701.1"/>
    <property type="molecule type" value="Genomic_DNA"/>
</dbReference>
<protein>
    <recommendedName>
        <fullName evidence="11">Zinc metalloprotease</fullName>
        <ecNumber evidence="11">3.4.24.-</ecNumber>
    </recommendedName>
</protein>
<dbReference type="Gene3D" id="2.30.42.10">
    <property type="match status" value="2"/>
</dbReference>
<evidence type="ECO:0000313" key="14">
    <source>
        <dbReference type="Proteomes" id="UP000270927"/>
    </source>
</evidence>
<dbReference type="GO" id="GO:0006508">
    <property type="term" value="P:proteolysis"/>
    <property type="evidence" value="ECO:0007669"/>
    <property type="project" value="UniProtKB-KW"/>
</dbReference>
<dbReference type="GO" id="GO:0004222">
    <property type="term" value="F:metalloendopeptidase activity"/>
    <property type="evidence" value="ECO:0007669"/>
    <property type="project" value="InterPro"/>
</dbReference>
<dbReference type="GO" id="GO:0016020">
    <property type="term" value="C:membrane"/>
    <property type="evidence" value="ECO:0007669"/>
    <property type="project" value="UniProtKB-SubCell"/>
</dbReference>
<evidence type="ECO:0000256" key="6">
    <source>
        <dbReference type="ARBA" id="ARBA00022801"/>
    </source>
</evidence>
<feature type="transmembrane region" description="Helical" evidence="11">
    <location>
        <begin position="101"/>
        <end position="124"/>
    </location>
</feature>
<feature type="domain" description="Peptidase M50" evidence="12">
    <location>
        <begin position="10"/>
        <end position="420"/>
    </location>
</feature>
<keyword evidence="14" id="KW-1185">Reference proteome</keyword>
<dbReference type="AlphaFoldDB" id="A0A3N2QD52"/>
<comment type="caution">
    <text evidence="13">The sequence shown here is derived from an EMBL/GenBank/DDBJ whole genome shotgun (WGS) entry which is preliminary data.</text>
</comment>
<proteinExistence type="inferred from homology"/>